<feature type="region of interest" description="Disordered" evidence="6">
    <location>
        <begin position="1"/>
        <end position="23"/>
    </location>
</feature>
<dbReference type="PROSITE" id="PS51643">
    <property type="entry name" value="HD_CAS3"/>
    <property type="match status" value="1"/>
</dbReference>
<accession>A0ABW0G2K5</accession>
<dbReference type="Proteomes" id="UP001596166">
    <property type="component" value="Unassembled WGS sequence"/>
</dbReference>
<gene>
    <name evidence="8" type="ORF">ACFPMG_07315</name>
</gene>
<evidence type="ECO:0000259" key="7">
    <source>
        <dbReference type="PROSITE" id="PS51643"/>
    </source>
</evidence>
<keyword evidence="2" id="KW-0378">Hydrolase</keyword>
<keyword evidence="9" id="KW-1185">Reference proteome</keyword>
<evidence type="ECO:0000256" key="3">
    <source>
        <dbReference type="ARBA" id="ARBA00022806"/>
    </source>
</evidence>
<keyword evidence="5" id="KW-0051">Antiviral defense</keyword>
<dbReference type="InterPro" id="IPR054712">
    <property type="entry name" value="Cas3-like_dom"/>
</dbReference>
<dbReference type="SUPFAM" id="SSF52540">
    <property type="entry name" value="P-loop containing nucleoside triphosphate hydrolases"/>
    <property type="match status" value="1"/>
</dbReference>
<feature type="domain" description="HD Cas3-type" evidence="7">
    <location>
        <begin position="13"/>
        <end position="194"/>
    </location>
</feature>
<feature type="compositionally biased region" description="Basic and acidic residues" evidence="6">
    <location>
        <begin position="126"/>
        <end position="143"/>
    </location>
</feature>
<dbReference type="InterPro" id="IPR027417">
    <property type="entry name" value="P-loop_NTPase"/>
</dbReference>
<dbReference type="InterPro" id="IPR006483">
    <property type="entry name" value="CRISPR-assoc_Cas3_HD"/>
</dbReference>
<keyword evidence="4" id="KW-0067">ATP-binding</keyword>
<protein>
    <submittedName>
        <fullName evidence="8">CRISPR-associated helicase/endonuclease Cas3</fullName>
    </submittedName>
</protein>
<dbReference type="InterPro" id="IPR011545">
    <property type="entry name" value="DEAD/DEAH_box_helicase_dom"/>
</dbReference>
<evidence type="ECO:0000256" key="2">
    <source>
        <dbReference type="ARBA" id="ARBA00022801"/>
    </source>
</evidence>
<proteinExistence type="predicted"/>
<keyword evidence="1" id="KW-0547">Nucleotide-binding</keyword>
<sequence length="756" mass="81727">MPDAPLAHSAPGPGRAPHPYPDHIGGTRAGALRCADAMLLHQPDAVLKAAMRAAVGDAVLFHDLGKLDPQTQAALRRGRDAKLPWDHIDAGVAHLSSCKAMTAAWVVRGHHAPGLPSRPHHFTGPNDRKLRGRRHDDARPDTHRAQIDRTDGELPALLALHEALLGPHRPTPGKALHGLRLRLALSCVVDGDHGDSAGFTRGWAPPQPPKPRWEERRDALDAYVKTLSESGQRNALRRAFYDACINSTLNAPLVACEGPVGIGKTTAVTAWLLRRAIATGARRLFVVAPQTTILTQTAETLRKALVLDGERPDAVVAEHHHRADFDHISARDLATLWSAPIILTTSVQFFETLSSNRPSVLRKLHALPGSVVFLDEAHAMLPVSGTRTRASGSGTERVATAILPQNWRWIGELAREWSCSFVLASGSLARFWEFDGITDGTCPPLPDLVPATLTKPLRQAEAERVRYVHAGRFFGPAALADAVAAQPGPRLLIMNTVQSAAVMAWRMRKAGDDVLHLSTALCPRDRTAILAEIQRRLSPESAYPTKWTLVGTSLLEAGLDLSFRTAFRERFGTASLIQVGGRVNRDGEWSDGGTVHDFLVSPTDGLTAHPEARTSSEVLGRLFESGALDGSLAPADLVTRAMRRELRSGGGPLPDHLGQAEKSMNYPDVTSLGRVIDTETELVVVDPVLAERIAAGASPPATDILAGSVQIRSARIDRLGLLEISGRRGIYHWTHGYDPAFLGYMHGLLSISDDDP</sequence>
<dbReference type="Pfam" id="PF22590">
    <property type="entry name" value="Cas3-like_C_2"/>
    <property type="match status" value="1"/>
</dbReference>
<evidence type="ECO:0000256" key="5">
    <source>
        <dbReference type="ARBA" id="ARBA00023118"/>
    </source>
</evidence>
<evidence type="ECO:0000256" key="1">
    <source>
        <dbReference type="ARBA" id="ARBA00022741"/>
    </source>
</evidence>
<evidence type="ECO:0000313" key="9">
    <source>
        <dbReference type="Proteomes" id="UP001596166"/>
    </source>
</evidence>
<dbReference type="Pfam" id="PF00270">
    <property type="entry name" value="DEAD"/>
    <property type="match status" value="1"/>
</dbReference>
<organism evidence="8 9">
    <name type="scientific">Azospirillum himalayense</name>
    <dbReference type="NCBI Taxonomy" id="654847"/>
    <lineage>
        <taxon>Bacteria</taxon>
        <taxon>Pseudomonadati</taxon>
        <taxon>Pseudomonadota</taxon>
        <taxon>Alphaproteobacteria</taxon>
        <taxon>Rhodospirillales</taxon>
        <taxon>Azospirillaceae</taxon>
        <taxon>Azospirillum</taxon>
    </lineage>
</organism>
<reference evidence="9" key="1">
    <citation type="journal article" date="2019" name="Int. J. Syst. Evol. Microbiol.">
        <title>The Global Catalogue of Microorganisms (GCM) 10K type strain sequencing project: providing services to taxonomists for standard genome sequencing and annotation.</title>
        <authorList>
            <consortium name="The Broad Institute Genomics Platform"/>
            <consortium name="The Broad Institute Genome Sequencing Center for Infectious Disease"/>
            <person name="Wu L."/>
            <person name="Ma J."/>
        </authorList>
    </citation>
    <scope>NUCLEOTIDE SEQUENCE [LARGE SCALE GENOMIC DNA]</scope>
    <source>
        <strain evidence="9">CCUG 58760</strain>
    </source>
</reference>
<evidence type="ECO:0000256" key="4">
    <source>
        <dbReference type="ARBA" id="ARBA00022840"/>
    </source>
</evidence>
<dbReference type="EMBL" id="JBHSLC010000010">
    <property type="protein sequence ID" value="MFC5354811.1"/>
    <property type="molecule type" value="Genomic_DNA"/>
</dbReference>
<feature type="region of interest" description="Disordered" evidence="6">
    <location>
        <begin position="115"/>
        <end position="143"/>
    </location>
</feature>
<name>A0ABW0G2K5_9PROT</name>
<evidence type="ECO:0000256" key="6">
    <source>
        <dbReference type="SAM" id="MobiDB-lite"/>
    </source>
</evidence>
<dbReference type="Gene3D" id="3.40.50.300">
    <property type="entry name" value="P-loop containing nucleotide triphosphate hydrolases"/>
    <property type="match status" value="2"/>
</dbReference>
<comment type="caution">
    <text evidence="8">The sequence shown here is derived from an EMBL/GenBank/DDBJ whole genome shotgun (WGS) entry which is preliminary data.</text>
</comment>
<keyword evidence="3" id="KW-0347">Helicase</keyword>
<evidence type="ECO:0000313" key="8">
    <source>
        <dbReference type="EMBL" id="MFC5354811.1"/>
    </source>
</evidence>